<organism evidence="7 9">
    <name type="scientific">Methylacidiphilum kamchatkense Kam1</name>
    <dbReference type="NCBI Taxonomy" id="1202785"/>
    <lineage>
        <taxon>Bacteria</taxon>
        <taxon>Pseudomonadati</taxon>
        <taxon>Verrucomicrobiota</taxon>
        <taxon>Methylacidiphilae</taxon>
        <taxon>Methylacidiphilales</taxon>
        <taxon>Methylacidiphilaceae</taxon>
        <taxon>Methylacidiphilum (ex Ratnadevi et al. 2023)</taxon>
    </lineage>
</organism>
<evidence type="ECO:0000313" key="8">
    <source>
        <dbReference type="Proteomes" id="UP000031594"/>
    </source>
</evidence>
<dbReference type="RefSeq" id="WP_039721663.1">
    <property type="nucleotide sequence ID" value="NZ_CP037899.1"/>
</dbReference>
<evidence type="ECO:0000256" key="3">
    <source>
        <dbReference type="ARBA" id="ARBA00022679"/>
    </source>
</evidence>
<keyword evidence="2 7" id="KW-0032">Aminotransferase</keyword>
<comment type="cofactor">
    <cofactor evidence="1">
        <name>pyridoxal 5'-phosphate</name>
        <dbReference type="ChEBI" id="CHEBI:597326"/>
    </cofactor>
</comment>
<dbReference type="Gene3D" id="3.90.1150.10">
    <property type="entry name" value="Aspartate Aminotransferase, domain 1"/>
    <property type="match status" value="1"/>
</dbReference>
<dbReference type="STRING" id="1202785.A946_07565"/>
<dbReference type="GO" id="GO:0030170">
    <property type="term" value="F:pyridoxal phosphate binding"/>
    <property type="evidence" value="ECO:0007669"/>
    <property type="project" value="InterPro"/>
</dbReference>
<gene>
    <name evidence="6" type="ORF">A946_07565</name>
    <name evidence="7" type="ORF">kam1_1025</name>
</gene>
<protein>
    <submittedName>
        <fullName evidence="6 7">4-aminobutyrate aminotransferase</fullName>
        <ecNumber evidence="7">2.6.1.19</ecNumber>
        <ecNumber evidence="7">2.6.1.22</ecNumber>
    </submittedName>
</protein>
<dbReference type="GO" id="GO:0047298">
    <property type="term" value="F:(S)-3-amino-2-methylpropionate transaminase activity"/>
    <property type="evidence" value="ECO:0007669"/>
    <property type="project" value="UniProtKB-EC"/>
</dbReference>
<dbReference type="PANTHER" id="PTHR11986">
    <property type="entry name" value="AMINOTRANSFERASE CLASS III"/>
    <property type="match status" value="1"/>
</dbReference>
<dbReference type="PIRSF" id="PIRSF000521">
    <property type="entry name" value="Transaminase_4ab_Lys_Orn"/>
    <property type="match status" value="1"/>
</dbReference>
<reference evidence="9" key="3">
    <citation type="submission" date="2019-03" db="EMBL/GenBank/DDBJ databases">
        <title>Complete genome of Methylacidiphilum kamchatkense Kam1.</title>
        <authorList>
            <person name="Kruse T."/>
            <person name="Murarilal Ratnadevi C."/>
            <person name="Erikstad H.-A."/>
            <person name="Birkeland N.-K."/>
        </authorList>
    </citation>
    <scope>NUCLEOTIDE SEQUENCE [LARGE SCALE GENOMIC DNA]</scope>
    <source>
        <strain evidence="9">kam1</strain>
    </source>
</reference>
<dbReference type="GO" id="GO:0034386">
    <property type="term" value="F:4-aminobutyrate:2-oxoglutarate transaminase activity"/>
    <property type="evidence" value="ECO:0007669"/>
    <property type="project" value="UniProtKB-EC"/>
</dbReference>
<dbReference type="GO" id="GO:0042802">
    <property type="term" value="F:identical protein binding"/>
    <property type="evidence" value="ECO:0007669"/>
    <property type="project" value="TreeGrafter"/>
</dbReference>
<dbReference type="InterPro" id="IPR050103">
    <property type="entry name" value="Class-III_PLP-dep_AT"/>
</dbReference>
<dbReference type="Pfam" id="PF00202">
    <property type="entry name" value="Aminotran_3"/>
    <property type="match status" value="1"/>
</dbReference>
<dbReference type="Gene3D" id="3.40.640.10">
    <property type="entry name" value="Type I PLP-dependent aspartate aminotransferase-like (Major domain)"/>
    <property type="match status" value="1"/>
</dbReference>
<proteinExistence type="inferred from homology"/>
<evidence type="ECO:0000256" key="2">
    <source>
        <dbReference type="ARBA" id="ARBA00022576"/>
    </source>
</evidence>
<dbReference type="InterPro" id="IPR049704">
    <property type="entry name" value="Aminotrans_3_PPA_site"/>
</dbReference>
<evidence type="ECO:0000256" key="4">
    <source>
        <dbReference type="ARBA" id="ARBA00022898"/>
    </source>
</evidence>
<evidence type="ECO:0000313" key="9">
    <source>
        <dbReference type="Proteomes" id="UP000315925"/>
    </source>
</evidence>
<dbReference type="PROSITE" id="PS00600">
    <property type="entry name" value="AA_TRANSFER_CLASS_3"/>
    <property type="match status" value="1"/>
</dbReference>
<dbReference type="CDD" id="cd00610">
    <property type="entry name" value="OAT_like"/>
    <property type="match status" value="1"/>
</dbReference>
<dbReference type="InterPro" id="IPR015421">
    <property type="entry name" value="PyrdxlP-dep_Trfase_major"/>
</dbReference>
<dbReference type="KEGG" id="mkc:kam1_1025"/>
<dbReference type="EC" id="2.6.1.19" evidence="7"/>
<evidence type="ECO:0000256" key="5">
    <source>
        <dbReference type="RuleBase" id="RU003560"/>
    </source>
</evidence>
<evidence type="ECO:0000313" key="6">
    <source>
        <dbReference type="EMBL" id="KIE58338.1"/>
    </source>
</evidence>
<evidence type="ECO:0000313" key="7">
    <source>
        <dbReference type="EMBL" id="QDQ42256.1"/>
    </source>
</evidence>
<dbReference type="InterPro" id="IPR015424">
    <property type="entry name" value="PyrdxlP-dep_Trfase"/>
</dbReference>
<comment type="similarity">
    <text evidence="5">Belongs to the class-III pyridoxal-phosphate-dependent aminotransferase family.</text>
</comment>
<keyword evidence="3 7" id="KW-0808">Transferase</keyword>
<dbReference type="AlphaFoldDB" id="A0A0C1UR50"/>
<dbReference type="SUPFAM" id="SSF53383">
    <property type="entry name" value="PLP-dependent transferases"/>
    <property type="match status" value="1"/>
</dbReference>
<dbReference type="EMBL" id="CP037899">
    <property type="protein sequence ID" value="QDQ42256.1"/>
    <property type="molecule type" value="Genomic_DNA"/>
</dbReference>
<keyword evidence="4 5" id="KW-0663">Pyridoxal phosphate</keyword>
<keyword evidence="8" id="KW-1185">Reference proteome</keyword>
<dbReference type="Proteomes" id="UP000031594">
    <property type="component" value="Unassembled WGS sequence"/>
</dbReference>
<dbReference type="Proteomes" id="UP000315925">
    <property type="component" value="Chromosome"/>
</dbReference>
<dbReference type="EC" id="2.6.1.22" evidence="7"/>
<dbReference type="InterPro" id="IPR005814">
    <property type="entry name" value="Aminotrans_3"/>
</dbReference>
<evidence type="ECO:0000256" key="1">
    <source>
        <dbReference type="ARBA" id="ARBA00001933"/>
    </source>
</evidence>
<dbReference type="OrthoDB" id="9807885at2"/>
<reference evidence="6 8" key="1">
    <citation type="submission" date="2014-08" db="EMBL/GenBank/DDBJ databases">
        <title>Methylacidiphilum kamchatkense strain Kam1 draft genome sequence.</title>
        <authorList>
            <person name="Birkeland N.-K."/>
            <person name="Erikstad H.A."/>
        </authorList>
    </citation>
    <scope>NUCLEOTIDE SEQUENCE [LARGE SCALE GENOMIC DNA]</scope>
    <source>
        <strain evidence="6 8">Kam1</strain>
    </source>
</reference>
<reference evidence="7" key="2">
    <citation type="journal article" date="2019" name="BMC Genomics">
        <title>Complete genome sequence analysis of the thermoacidophilic verrucomicrobial methanotroph 'Candidatus Methylacidiphilum kamchatkense' strain Kam1 and comparison with its closest relatives.</title>
        <authorList>
            <person name="Kruse T."/>
            <person name="Ratnadevi C.M."/>
            <person name="Erikstad H.A."/>
            <person name="Birkeland N.K."/>
        </authorList>
    </citation>
    <scope>NUCLEOTIDE SEQUENCE</scope>
    <source>
        <strain evidence="7">Kam1</strain>
    </source>
</reference>
<sequence length="454" mass="50579">MGKEKNIPGKKSRALSEELSSYECHNITAISSNGPIFWQKAKGVHVWDVDGNKYLDLSGGFGVAALGYSHPKIYRSLIKQLDRLWHVLGDVYPSKEKVELCRLLSQITFEKWEHQRGKVILGCTGSDAIEAALKTAFFHTKKNKFITFYGGYHGLSLGALAVNGLDNFRKPLEGLYAPVASFLPYPSCFYCIEKSQSLTLKNCPCEPLFEEKLEKMMHEGYGAILFEPLQGRGGVVEPPDWFLPLLRRVSAKHNILLIADEIFTGLYRTGKRFGCDVAGIVPDIICLGKSMAGAFPISACIGRENVMDSWPKNDGEAIHTSTFLGNPIGCRMAIEQIKELEKKHEQLLIKEKGEYFLSLLNNLSKRFSCLKNPRGKGLFLGVDIVDEKGCPAPEIAAKIVIKMLQKGIIILTEGPCRNVLSFTPPLIVTFKQIGSVIRILEQIITIVLKETKWS</sequence>
<name>A0A0C1UR50_9BACT</name>
<dbReference type="EMBL" id="JQNX01000005">
    <property type="protein sequence ID" value="KIE58338.1"/>
    <property type="molecule type" value="Genomic_DNA"/>
</dbReference>
<dbReference type="PANTHER" id="PTHR11986:SF79">
    <property type="entry name" value="ACETYLORNITHINE AMINOTRANSFERASE, MITOCHONDRIAL"/>
    <property type="match status" value="1"/>
</dbReference>
<dbReference type="InterPro" id="IPR015422">
    <property type="entry name" value="PyrdxlP-dep_Trfase_small"/>
</dbReference>
<accession>A0A0C1UR50</accession>